<dbReference type="Pfam" id="PF06897">
    <property type="entry name" value="DUF1269"/>
    <property type="match status" value="1"/>
</dbReference>
<dbReference type="Proteomes" id="UP000576082">
    <property type="component" value="Unassembled WGS sequence"/>
</dbReference>
<gene>
    <name evidence="2" type="ORF">HHU12_23550</name>
</gene>
<keyword evidence="3" id="KW-1185">Reference proteome</keyword>
<organism evidence="2 3">
    <name type="scientific">Flammeovirga aprica JL-4</name>
    <dbReference type="NCBI Taxonomy" id="694437"/>
    <lineage>
        <taxon>Bacteria</taxon>
        <taxon>Pseudomonadati</taxon>
        <taxon>Bacteroidota</taxon>
        <taxon>Cytophagia</taxon>
        <taxon>Cytophagales</taxon>
        <taxon>Flammeovirgaceae</taxon>
        <taxon>Flammeovirga</taxon>
    </lineage>
</organism>
<reference evidence="2 3" key="1">
    <citation type="submission" date="2020-04" db="EMBL/GenBank/DDBJ databases">
        <title>Flammeovirga sp. SR4, a novel species isolated from seawater.</title>
        <authorList>
            <person name="Wang X."/>
        </authorList>
    </citation>
    <scope>NUCLEOTIDE SEQUENCE [LARGE SCALE GENOMIC DNA]</scope>
    <source>
        <strain evidence="2 3">ATCC 23126</strain>
    </source>
</reference>
<dbReference type="RefSeq" id="WP_169659196.1">
    <property type="nucleotide sequence ID" value="NZ_JABANE010000081.1"/>
</dbReference>
<dbReference type="AlphaFoldDB" id="A0A7X9RYC2"/>
<protein>
    <submittedName>
        <fullName evidence="2">DUF1269 domain-containing protein</fullName>
    </submittedName>
</protein>
<evidence type="ECO:0000313" key="2">
    <source>
        <dbReference type="EMBL" id="NME70971.1"/>
    </source>
</evidence>
<sequence>MKTSKKLIVAIYNEEHKADEEFKILSSKEKKDELDLKAYTVITKSKEGKTVLHDTEGRDAFWGAVVGGLIGMLVGPVGAMYGAAVFASQVIAGSLAAGVGGGAIAGWLNSEALNVPTDLLKDIKESIHPGTSAIVAVVEDEWVEEVEAILESGSQMMHHYQFSDSVVEKFEEDWDKFENEQNVTK</sequence>
<keyword evidence="1" id="KW-1133">Transmembrane helix</keyword>
<comment type="caution">
    <text evidence="2">The sequence shown here is derived from an EMBL/GenBank/DDBJ whole genome shotgun (WGS) entry which is preliminary data.</text>
</comment>
<evidence type="ECO:0000256" key="1">
    <source>
        <dbReference type="SAM" id="Phobius"/>
    </source>
</evidence>
<dbReference type="InterPro" id="IPR009200">
    <property type="entry name" value="DUF1269_membrane"/>
</dbReference>
<feature type="transmembrane region" description="Helical" evidence="1">
    <location>
        <begin position="60"/>
        <end position="83"/>
    </location>
</feature>
<keyword evidence="1" id="KW-0472">Membrane</keyword>
<evidence type="ECO:0000313" key="3">
    <source>
        <dbReference type="Proteomes" id="UP000576082"/>
    </source>
</evidence>
<proteinExistence type="predicted"/>
<name>A0A7X9RYC2_9BACT</name>
<accession>A0A7X9RYC2</accession>
<feature type="transmembrane region" description="Helical" evidence="1">
    <location>
        <begin position="90"/>
        <end position="108"/>
    </location>
</feature>
<dbReference type="EMBL" id="JABANE010000081">
    <property type="protein sequence ID" value="NME70971.1"/>
    <property type="molecule type" value="Genomic_DNA"/>
</dbReference>
<keyword evidence="1" id="KW-0812">Transmembrane</keyword>